<accession>A0AAW6AUZ1</accession>
<evidence type="ECO:0000256" key="1">
    <source>
        <dbReference type="SAM" id="MobiDB-lite"/>
    </source>
</evidence>
<dbReference type="EMBL" id="JAQLGM010000029">
    <property type="protein sequence ID" value="MDB2000985.1"/>
    <property type="molecule type" value="Genomic_DNA"/>
</dbReference>
<evidence type="ECO:0000313" key="4">
    <source>
        <dbReference type="Proteomes" id="UP001300871"/>
    </source>
</evidence>
<name>A0AAW6AUZ1_CLOSY</name>
<dbReference type="Pfam" id="PF21722">
    <property type="entry name" value="Gly_rich_2"/>
    <property type="match status" value="1"/>
</dbReference>
<feature type="region of interest" description="Disordered" evidence="1">
    <location>
        <begin position="385"/>
        <end position="428"/>
    </location>
</feature>
<sequence>MSESILVKSGGGADLDVVTAIAADIVAPKVSVDKDGEPIIGTIIDRGNWNSSDLVAGASVTIPAGKHGGSGKVTAKSLASQTACTATDGYVYSGKTYWKDGTLRTGSMAVNSILSFSAAAYGGKQILLKWQNPYAATGKPFSGVEIRYGTGGYPGTGGSVIYTGAGNNTAPGGWSQVVVTLPSFGTTYYFSLRSYATCSAGIMYGGVINSSAATQSELWLTFTSSQNYTIPTGYSKLDIFAVGGGGSSSTRTTKSAGLGAGGGYTKQQNNISVTVGEVLSIIVGTGGALGQIASNGSPSIVSRSGSVLVEAAGGTCSDNGERIGRGGSGGGNTNGGMIHGGRGGSNGSSGYTGGAGSDTQGGQLDSSYGQGTTTRAWGSGTLYSGGGGAGTSAQNSSSRPTWGGAGGNGGGGSGTGNYHTPGANGAPNTGGGAGGSGYCKSTGTLSSSGGSGIVLVHLY</sequence>
<organism evidence="3 4">
    <name type="scientific">Clostridium symbiosum</name>
    <name type="common">Bacteroides symbiosus</name>
    <dbReference type="NCBI Taxonomy" id="1512"/>
    <lineage>
        <taxon>Bacteria</taxon>
        <taxon>Bacillati</taxon>
        <taxon>Bacillota</taxon>
        <taxon>Clostridia</taxon>
        <taxon>Lachnospirales</taxon>
        <taxon>Lachnospiraceae</taxon>
        <taxon>Otoolea</taxon>
    </lineage>
</organism>
<feature type="compositionally biased region" description="Gly residues" evidence="1">
    <location>
        <begin position="325"/>
        <end position="356"/>
    </location>
</feature>
<dbReference type="RefSeq" id="WP_256318079.1">
    <property type="nucleotide sequence ID" value="NZ_JANGAM010000002.1"/>
</dbReference>
<protein>
    <recommendedName>
        <fullName evidence="2">Glycine-rich domain-containing protein</fullName>
    </recommendedName>
</protein>
<evidence type="ECO:0000259" key="2">
    <source>
        <dbReference type="Pfam" id="PF21722"/>
    </source>
</evidence>
<comment type="caution">
    <text evidence="3">The sequence shown here is derived from an EMBL/GenBank/DDBJ whole genome shotgun (WGS) entry which is preliminary data.</text>
</comment>
<dbReference type="AlphaFoldDB" id="A0AAW6AUZ1"/>
<feature type="domain" description="Glycine-rich" evidence="2">
    <location>
        <begin position="224"/>
        <end position="457"/>
    </location>
</feature>
<reference evidence="3" key="1">
    <citation type="submission" date="2023-01" db="EMBL/GenBank/DDBJ databases">
        <title>Human gut microbiome strain richness.</title>
        <authorList>
            <person name="Chen-Liaw A."/>
        </authorList>
    </citation>
    <scope>NUCLEOTIDE SEQUENCE</scope>
    <source>
        <strain evidence="3">B1_m1001713B170214d0_201011</strain>
    </source>
</reference>
<evidence type="ECO:0000313" key="3">
    <source>
        <dbReference type="EMBL" id="MDB2000985.1"/>
    </source>
</evidence>
<feature type="compositionally biased region" description="Polar residues" evidence="1">
    <location>
        <begin position="358"/>
        <end position="373"/>
    </location>
</feature>
<feature type="compositionally biased region" description="Gly residues" evidence="1">
    <location>
        <begin position="403"/>
        <end position="415"/>
    </location>
</feature>
<dbReference type="InterPro" id="IPR049304">
    <property type="entry name" value="Gly_rich_dom"/>
</dbReference>
<dbReference type="Proteomes" id="UP001300871">
    <property type="component" value="Unassembled WGS sequence"/>
</dbReference>
<proteinExistence type="predicted"/>
<gene>
    <name evidence="3" type="ORF">PM006_12305</name>
</gene>
<feature type="region of interest" description="Disordered" evidence="1">
    <location>
        <begin position="318"/>
        <end position="373"/>
    </location>
</feature>